<dbReference type="GeneID" id="20327094"/>
<protein>
    <submittedName>
        <fullName evidence="1">Uncharacterized protein</fullName>
    </submittedName>
</protein>
<sequence>PSVSHVLLLCGRPIHQSPCHKGLLFIEKYTNLQINLVFTGDSIESLVYDVLQLNVLHTGRLMIQLARYSIYRTQRLPHVSVGTIFKILQYIFIKETIHKLAENSSTAYNQFRLSWDSPGRHSPRVSVNLTFYLSPNGTSFDKYTY</sequence>
<dbReference type="RefSeq" id="XP_009164558.1">
    <property type="nucleotide sequence ID" value="XM_009166294.1"/>
</dbReference>
<accession>A0A075A0H2</accession>
<proteinExistence type="predicted"/>
<gene>
    <name evidence="1" type="ORF">T265_12926</name>
</gene>
<dbReference type="KEGG" id="ovi:T265_12926"/>
<feature type="non-terminal residue" evidence="1">
    <location>
        <position position="145"/>
    </location>
</feature>
<name>A0A075A0H2_OPIVI</name>
<dbReference type="EMBL" id="KL596642">
    <property type="protein sequence ID" value="KER31742.1"/>
    <property type="molecule type" value="Genomic_DNA"/>
</dbReference>
<evidence type="ECO:0000313" key="1">
    <source>
        <dbReference type="EMBL" id="KER31742.1"/>
    </source>
</evidence>
<organism evidence="1 2">
    <name type="scientific">Opisthorchis viverrini</name>
    <name type="common">Southeast Asian liver fluke</name>
    <dbReference type="NCBI Taxonomy" id="6198"/>
    <lineage>
        <taxon>Eukaryota</taxon>
        <taxon>Metazoa</taxon>
        <taxon>Spiralia</taxon>
        <taxon>Lophotrochozoa</taxon>
        <taxon>Platyhelminthes</taxon>
        <taxon>Trematoda</taxon>
        <taxon>Digenea</taxon>
        <taxon>Opisthorchiida</taxon>
        <taxon>Opisthorchiata</taxon>
        <taxon>Opisthorchiidae</taxon>
        <taxon>Opisthorchis</taxon>
    </lineage>
</organism>
<dbReference type="CTD" id="20327094"/>
<reference evidence="1 2" key="1">
    <citation type="submission" date="2013-11" db="EMBL/GenBank/DDBJ databases">
        <title>Opisthorchis viverrini - life in the bile duct.</title>
        <authorList>
            <person name="Young N.D."/>
            <person name="Nagarajan N."/>
            <person name="Lin S.J."/>
            <person name="Korhonen P.K."/>
            <person name="Jex A.R."/>
            <person name="Hall R.S."/>
            <person name="Safavi-Hemami H."/>
            <person name="Kaewkong W."/>
            <person name="Bertrand D."/>
            <person name="Gao S."/>
            <person name="Seet Q."/>
            <person name="Wongkham S."/>
            <person name="Teh B.T."/>
            <person name="Wongkham C."/>
            <person name="Intapan P.M."/>
            <person name="Maleewong W."/>
            <person name="Yang X."/>
            <person name="Hu M."/>
            <person name="Wang Z."/>
            <person name="Hofmann A."/>
            <person name="Sternberg P.W."/>
            <person name="Tan P."/>
            <person name="Wang J."/>
            <person name="Gasser R.B."/>
        </authorList>
    </citation>
    <scope>NUCLEOTIDE SEQUENCE [LARGE SCALE GENOMIC DNA]</scope>
</reference>
<dbReference type="OrthoDB" id="10487054at2759"/>
<keyword evidence="2" id="KW-1185">Reference proteome</keyword>
<dbReference type="Proteomes" id="UP000054324">
    <property type="component" value="Unassembled WGS sequence"/>
</dbReference>
<dbReference type="AlphaFoldDB" id="A0A075A0H2"/>
<feature type="non-terminal residue" evidence="1">
    <location>
        <position position="1"/>
    </location>
</feature>
<evidence type="ECO:0000313" key="2">
    <source>
        <dbReference type="Proteomes" id="UP000054324"/>
    </source>
</evidence>